<proteinExistence type="predicted"/>
<dbReference type="SUPFAM" id="SSF53474">
    <property type="entry name" value="alpha/beta-Hydrolases"/>
    <property type="match status" value="1"/>
</dbReference>
<gene>
    <name evidence="2" type="ORF">B0I21_105253</name>
</gene>
<organism evidence="2 3">
    <name type="scientific">Sphingobacterium paludis</name>
    <dbReference type="NCBI Taxonomy" id="1476465"/>
    <lineage>
        <taxon>Bacteria</taxon>
        <taxon>Pseudomonadati</taxon>
        <taxon>Bacteroidota</taxon>
        <taxon>Sphingobacteriia</taxon>
        <taxon>Sphingobacteriales</taxon>
        <taxon>Sphingobacteriaceae</taxon>
        <taxon>Sphingobacterium</taxon>
    </lineage>
</organism>
<dbReference type="GO" id="GO:0046503">
    <property type="term" value="P:glycerolipid catabolic process"/>
    <property type="evidence" value="ECO:0007669"/>
    <property type="project" value="TreeGrafter"/>
</dbReference>
<feature type="domain" description="AB hydrolase-1" evidence="1">
    <location>
        <begin position="44"/>
        <end position="284"/>
    </location>
</feature>
<accession>A0A4R7CX75</accession>
<dbReference type="Proteomes" id="UP000294752">
    <property type="component" value="Unassembled WGS sequence"/>
</dbReference>
<dbReference type="InterPro" id="IPR050471">
    <property type="entry name" value="AB_hydrolase"/>
</dbReference>
<dbReference type="InterPro" id="IPR029058">
    <property type="entry name" value="AB_hydrolase_fold"/>
</dbReference>
<dbReference type="AlphaFoldDB" id="A0A4R7CX75"/>
<name>A0A4R7CX75_9SPHI</name>
<evidence type="ECO:0000313" key="2">
    <source>
        <dbReference type="EMBL" id="TDS13119.1"/>
    </source>
</evidence>
<dbReference type="InterPro" id="IPR000073">
    <property type="entry name" value="AB_hydrolase_1"/>
</dbReference>
<keyword evidence="3" id="KW-1185">Reference proteome</keyword>
<dbReference type="PANTHER" id="PTHR43433:SF5">
    <property type="entry name" value="AB HYDROLASE-1 DOMAIN-CONTAINING PROTEIN"/>
    <property type="match status" value="1"/>
</dbReference>
<dbReference type="Pfam" id="PF00561">
    <property type="entry name" value="Abhydrolase_1"/>
    <property type="match status" value="1"/>
</dbReference>
<evidence type="ECO:0000313" key="3">
    <source>
        <dbReference type="Proteomes" id="UP000294752"/>
    </source>
</evidence>
<dbReference type="GO" id="GO:0004806">
    <property type="term" value="F:triacylglycerol lipase activity"/>
    <property type="evidence" value="ECO:0007669"/>
    <property type="project" value="TreeGrafter"/>
</dbReference>
<sequence length="301" mass="34373">MKIFGFFTLIFILTNSCMKTQKEKIINNGNVSICTEHFGTPDNPAILLIAGATVSMLYWDADFCNQLADKGYFVIRYDNRDVGKSTTYKIGSIQYDILDLANDAVNILDAYKIKKANIMGISLGGLIAQIIAIKNPDKVNSLILMSTGIWGTADPNIPEMDKKIIDLQAKAENVNWNNEDEVVGYMLQKSHLMAGRKQVDYLREEKRIKEEFYRAVNYRSMFNHALIQGGKTYYDRVDEINAPTLIIHGTEDKIWHFDHTKKLLEEIRNSRLLKLEGTGHELNYNDWDTITTTVSKFAAWK</sequence>
<comment type="caution">
    <text evidence="2">The sequence shown here is derived from an EMBL/GenBank/DDBJ whole genome shotgun (WGS) entry which is preliminary data.</text>
</comment>
<dbReference type="PRINTS" id="PR00111">
    <property type="entry name" value="ABHYDROLASE"/>
</dbReference>
<dbReference type="Gene3D" id="3.40.50.1820">
    <property type="entry name" value="alpha/beta hydrolase"/>
    <property type="match status" value="1"/>
</dbReference>
<reference evidence="2 3" key="1">
    <citation type="submission" date="2019-03" db="EMBL/GenBank/DDBJ databases">
        <title>Genomic Encyclopedia of Type Strains, Phase III (KMG-III): the genomes of soil and plant-associated and newly described type strains.</title>
        <authorList>
            <person name="Whitman W."/>
        </authorList>
    </citation>
    <scope>NUCLEOTIDE SEQUENCE [LARGE SCALE GENOMIC DNA]</scope>
    <source>
        <strain evidence="2 3">CGMCC 1.12801</strain>
    </source>
</reference>
<dbReference type="PANTHER" id="PTHR43433">
    <property type="entry name" value="HYDROLASE, ALPHA/BETA FOLD FAMILY PROTEIN"/>
    <property type="match status" value="1"/>
</dbReference>
<dbReference type="EMBL" id="SNZV01000005">
    <property type="protein sequence ID" value="TDS13119.1"/>
    <property type="molecule type" value="Genomic_DNA"/>
</dbReference>
<protein>
    <submittedName>
        <fullName evidence="2">Pimeloyl-ACP methyl ester carboxylesterase</fullName>
    </submittedName>
</protein>
<dbReference type="NCBIfam" id="NF041759">
    <property type="entry name" value="mac_hydro_EstT"/>
    <property type="match status" value="1"/>
</dbReference>
<dbReference type="OrthoDB" id="2247630at2"/>
<evidence type="ECO:0000259" key="1">
    <source>
        <dbReference type="Pfam" id="PF00561"/>
    </source>
</evidence>